<dbReference type="InterPro" id="IPR016055">
    <property type="entry name" value="A-D-PHexomutase_a/b/a-I/II/III"/>
</dbReference>
<keyword evidence="10" id="KW-0472">Membrane</keyword>
<comment type="cofactor">
    <cofactor evidence="2">
        <name>Mg(2+)</name>
        <dbReference type="ChEBI" id="CHEBI:18420"/>
    </cofactor>
</comment>
<dbReference type="STRING" id="291331.XOO0498"/>
<dbReference type="Proteomes" id="UP000006735">
    <property type="component" value="Chromosome"/>
</dbReference>
<dbReference type="InterPro" id="IPR005843">
    <property type="entry name" value="A-D-PHexomutase_C"/>
</dbReference>
<dbReference type="Gene3D" id="3.40.120.10">
    <property type="entry name" value="Alpha-D-Glucose-1,6-Bisphosphate, subunit A, domain 3"/>
    <property type="match status" value="3"/>
</dbReference>
<dbReference type="Pfam" id="PF02878">
    <property type="entry name" value="PGM_PMM_I"/>
    <property type="match status" value="1"/>
</dbReference>
<dbReference type="GO" id="GO:0005975">
    <property type="term" value="P:carbohydrate metabolic process"/>
    <property type="evidence" value="ECO:0007669"/>
    <property type="project" value="InterPro"/>
</dbReference>
<evidence type="ECO:0000313" key="16">
    <source>
        <dbReference type="Proteomes" id="UP000006735"/>
    </source>
</evidence>
<evidence type="ECO:0000256" key="5">
    <source>
        <dbReference type="ARBA" id="ARBA00012730"/>
    </source>
</evidence>
<keyword evidence="16" id="KW-1185">Reference proteome</keyword>
<dbReference type="Gene3D" id="3.30.310.50">
    <property type="entry name" value="Alpha-D-phosphohexomutase, C-terminal domain"/>
    <property type="match status" value="1"/>
</dbReference>
<dbReference type="SUPFAM" id="SSF53738">
    <property type="entry name" value="Phosphoglucomutase, first 3 domains"/>
    <property type="match status" value="3"/>
</dbReference>
<feature type="domain" description="Alpha-D-phosphohexomutase alpha/beta/alpha" evidence="12">
    <location>
        <begin position="339"/>
        <end position="467"/>
    </location>
</feature>
<proteinExistence type="inferred from homology"/>
<dbReference type="EMBL" id="AE013598">
    <property type="protein sequence ID" value="AAW73752.1"/>
    <property type="molecule type" value="Genomic_DNA"/>
</dbReference>
<organism evidence="15 16">
    <name type="scientific">Xanthomonas oryzae pv. oryzae (strain KACC10331 / KXO85)</name>
    <dbReference type="NCBI Taxonomy" id="291331"/>
    <lineage>
        <taxon>Bacteria</taxon>
        <taxon>Pseudomonadati</taxon>
        <taxon>Pseudomonadota</taxon>
        <taxon>Gammaproteobacteria</taxon>
        <taxon>Lysobacterales</taxon>
        <taxon>Lysobacteraceae</taxon>
        <taxon>Xanthomonas</taxon>
    </lineage>
</organism>
<comment type="pathway">
    <text evidence="3">Nucleotide-sugar biosynthesis; GDP-alpha-D-mannose biosynthesis; alpha-D-mannose 1-phosphate from D-fructose 6-phosphate: step 2/2.</text>
</comment>
<keyword evidence="10" id="KW-0812">Transmembrane</keyword>
<evidence type="ECO:0000256" key="10">
    <source>
        <dbReference type="SAM" id="Phobius"/>
    </source>
</evidence>
<dbReference type="PRINTS" id="PR00509">
    <property type="entry name" value="PGMPMM"/>
</dbReference>
<dbReference type="PANTHER" id="PTHR43771">
    <property type="entry name" value="PHOSPHOMANNOMUTASE"/>
    <property type="match status" value="1"/>
</dbReference>
<keyword evidence="9" id="KW-0413">Isomerase</keyword>
<feature type="domain" description="Alpha-D-phosphohexomutase C-terminal" evidence="11">
    <location>
        <begin position="703"/>
        <end position="782"/>
    </location>
</feature>
<dbReference type="InterPro" id="IPR005846">
    <property type="entry name" value="A-D-PHexomutase_a/b/a-III"/>
</dbReference>
<evidence type="ECO:0000259" key="13">
    <source>
        <dbReference type="Pfam" id="PF02879"/>
    </source>
</evidence>
<dbReference type="KEGG" id="xoo:XOO0498"/>
<keyword evidence="8" id="KW-0460">Magnesium</keyword>
<dbReference type="CDD" id="cd03089">
    <property type="entry name" value="PMM_PGM"/>
    <property type="match status" value="1"/>
</dbReference>
<dbReference type="HOGENOM" id="CLU_013562_1_0_6"/>
<gene>
    <name evidence="15" type="primary">algC</name>
    <name evidence="15" type="ordered locus">XOO0498</name>
</gene>
<comment type="catalytic activity">
    <reaction evidence="1">
        <text>alpha-D-mannose 1-phosphate = D-mannose 6-phosphate</text>
        <dbReference type="Rhea" id="RHEA:11140"/>
        <dbReference type="ChEBI" id="CHEBI:58409"/>
        <dbReference type="ChEBI" id="CHEBI:58735"/>
        <dbReference type="EC" id="5.4.2.8"/>
    </reaction>
</comment>
<reference evidence="15 16" key="1">
    <citation type="journal article" date="2005" name="Nucleic Acids Res.">
        <title>The genome sequence of Xanthomonas oryzae pathovar oryzae KACC10331, the bacterial blight pathogen of rice.</title>
        <authorList>
            <person name="Lee B.M."/>
            <person name="Park Y.J."/>
            <person name="Park D.S."/>
            <person name="Kang H.W."/>
            <person name="Kim J.G."/>
            <person name="Song E.S."/>
            <person name="Park I.C."/>
            <person name="Yoon U.H."/>
            <person name="Hahn J.H."/>
            <person name="Koo B.S."/>
            <person name="Lee G.B."/>
            <person name="Kim H."/>
            <person name="Park H.S."/>
            <person name="Yoon K.O."/>
            <person name="Kim J.H."/>
            <person name="Jung C.H."/>
            <person name="Koh N.H."/>
            <person name="Seo J.S."/>
            <person name="Go S.J."/>
        </authorList>
    </citation>
    <scope>NUCLEOTIDE SEQUENCE [LARGE SCALE GENOMIC DNA]</scope>
    <source>
        <strain evidence="16">KACC10331 / KXO85</strain>
    </source>
</reference>
<dbReference type="Pfam" id="PF00408">
    <property type="entry name" value="PGM_PMM_IV"/>
    <property type="match status" value="1"/>
</dbReference>
<evidence type="ECO:0000259" key="12">
    <source>
        <dbReference type="Pfam" id="PF02878"/>
    </source>
</evidence>
<accession>Q5H5L8</accession>
<evidence type="ECO:0000259" key="14">
    <source>
        <dbReference type="Pfam" id="PF02880"/>
    </source>
</evidence>
<dbReference type="GO" id="GO:0004615">
    <property type="term" value="F:phosphomannomutase activity"/>
    <property type="evidence" value="ECO:0007669"/>
    <property type="project" value="UniProtKB-EC"/>
</dbReference>
<feature type="domain" description="Alpha-D-phosphohexomutase alpha/beta/alpha" evidence="14">
    <location>
        <begin position="588"/>
        <end position="697"/>
    </location>
</feature>
<dbReference type="InterPro" id="IPR005841">
    <property type="entry name" value="Alpha-D-phosphohexomutase_SF"/>
</dbReference>
<keyword evidence="10" id="KW-1133">Transmembrane helix</keyword>
<evidence type="ECO:0000256" key="3">
    <source>
        <dbReference type="ARBA" id="ARBA00004699"/>
    </source>
</evidence>
<evidence type="ECO:0000256" key="2">
    <source>
        <dbReference type="ARBA" id="ARBA00001946"/>
    </source>
</evidence>
<evidence type="ECO:0000256" key="8">
    <source>
        <dbReference type="ARBA" id="ARBA00022842"/>
    </source>
</evidence>
<dbReference type="AlphaFoldDB" id="Q5H5L8"/>
<feature type="domain" description="Alpha-D-phosphohexomutase alpha/beta/alpha" evidence="13">
    <location>
        <begin position="485"/>
        <end position="583"/>
    </location>
</feature>
<evidence type="ECO:0000256" key="6">
    <source>
        <dbReference type="ARBA" id="ARBA00022553"/>
    </source>
</evidence>
<evidence type="ECO:0000256" key="1">
    <source>
        <dbReference type="ARBA" id="ARBA00000586"/>
    </source>
</evidence>
<dbReference type="EC" id="5.4.2.8" evidence="5"/>
<evidence type="ECO:0000259" key="11">
    <source>
        <dbReference type="Pfam" id="PF00408"/>
    </source>
</evidence>
<keyword evidence="6" id="KW-0597">Phosphoprotein</keyword>
<evidence type="ECO:0000256" key="9">
    <source>
        <dbReference type="ARBA" id="ARBA00023235"/>
    </source>
</evidence>
<dbReference type="InterPro" id="IPR005845">
    <property type="entry name" value="A-D-PHexomutase_a/b/a-II"/>
</dbReference>
<name>Q5H5L8_XANOR</name>
<evidence type="ECO:0000313" key="15">
    <source>
        <dbReference type="EMBL" id="AAW73752.1"/>
    </source>
</evidence>
<dbReference type="PANTHER" id="PTHR43771:SF2">
    <property type="entry name" value="PHOSPHOMANNOMUTASE_PHOSPHOGLUCOMUTASE"/>
    <property type="match status" value="1"/>
</dbReference>
<dbReference type="InterPro" id="IPR005844">
    <property type="entry name" value="A-D-PHexomutase_a/b/a-I"/>
</dbReference>
<dbReference type="Pfam" id="PF02880">
    <property type="entry name" value="PGM_PMM_III"/>
    <property type="match status" value="1"/>
</dbReference>
<comment type="similarity">
    <text evidence="4">Belongs to the phosphohexose mutase family.</text>
</comment>
<evidence type="ECO:0000256" key="7">
    <source>
        <dbReference type="ARBA" id="ARBA00022723"/>
    </source>
</evidence>
<sequence length="796" mass="84406">MDSATPACADWGNHMSKANERRQSMSSVRMSGLVLAGILLLLAAWFGWNSYAQWRKDAVAQNLEQARDRAVQDVGQAMATQASQLDAVLKQPPVVAALAGGDALAAASAIRERFKGAEDVQVLPGDLAAAYANPKDFGYARLSLLESAQVADHAQVHVIRDAKQVRLGIAAAVRLGAQPAVAYVRLPLLRLTAPLDAIAVPGSAYLALRQGSYNVAQQGDAGLSDAAETLAKPLGTSGLRVAAAVPQGNSGTLGPGAVGCAIVAALLLIIAVLLVLASRGQVALPRRRVAGQSSADEPTLSQSLQQDASIASEARALDVDASPTVPPVLVPAVQIATEMFRAYDIRGVVGKDLNPGVAALIGQAIGSVMQAQGLRHVVVGRDGRLSGPELTNGLIEGLRRAGCNVTDIGLAPTPVVYFGAYELRAGSCVAVTGSHNPPDYNGFKIVIGGETLSGTAIAELHQRINEGRLHTAATPGELEQRDISDAYIQRIADDVQLDRPIKVVVDAGNGVAGEIAPRLLEAIGAKVVPLYCDIDGTFPNHHPDPSEPHNLDDLVRMVQRFDADIGVAFDGDADRLGVVTKEGTVVFPDRLLMLFAADVLQRNPGALVIYDVKCTGKLSDYVLRNGGSPLMWKTGHSLIKSKMRETDAELAGEMSGHFFFKERWYGFDDGIYAAARLLEIFAQSEQTPSEVLDALPESVSTPEIKVPVEGDAHALVARFVERAQTGGESPFESARLSTIDGLRADFVDGWGLIRASNTTPILVLRFEADSEAALQRIRTLFREELQALVPAHPLAF</sequence>
<dbReference type="InterPro" id="IPR036900">
    <property type="entry name" value="A-D-PHexomutase_C_sf"/>
</dbReference>
<feature type="transmembrane region" description="Helical" evidence="10">
    <location>
        <begin position="256"/>
        <end position="277"/>
    </location>
</feature>
<evidence type="ECO:0000256" key="4">
    <source>
        <dbReference type="ARBA" id="ARBA00010231"/>
    </source>
</evidence>
<dbReference type="Pfam" id="PF02879">
    <property type="entry name" value="PGM_PMM_II"/>
    <property type="match status" value="1"/>
</dbReference>
<dbReference type="SUPFAM" id="SSF55957">
    <property type="entry name" value="Phosphoglucomutase, C-terminal domain"/>
    <property type="match status" value="1"/>
</dbReference>
<keyword evidence="7" id="KW-0479">Metal-binding</keyword>
<protein>
    <recommendedName>
        <fullName evidence="5">phosphomannomutase</fullName>
        <ecNumber evidence="5">5.4.2.8</ecNumber>
    </recommendedName>
</protein>
<dbReference type="GO" id="GO:0046872">
    <property type="term" value="F:metal ion binding"/>
    <property type="evidence" value="ECO:0007669"/>
    <property type="project" value="UniProtKB-KW"/>
</dbReference>
<feature type="transmembrane region" description="Helical" evidence="10">
    <location>
        <begin position="30"/>
        <end position="48"/>
    </location>
</feature>